<protein>
    <submittedName>
        <fullName evidence="1">Uncharacterized protein</fullName>
    </submittedName>
</protein>
<dbReference type="AlphaFoldDB" id="A0AAP0MLB8"/>
<reference evidence="1 2" key="1">
    <citation type="submission" date="2024-05" db="EMBL/GenBank/DDBJ databases">
        <title>Haplotype-resolved chromosome-level genome assembly of Huyou (Citrus changshanensis).</title>
        <authorList>
            <person name="Miao C."/>
            <person name="Chen W."/>
            <person name="Wu Y."/>
            <person name="Wang L."/>
            <person name="Zhao S."/>
            <person name="Grierson D."/>
            <person name="Xu C."/>
            <person name="Chen K."/>
        </authorList>
    </citation>
    <scope>NUCLEOTIDE SEQUENCE [LARGE SCALE GENOMIC DNA]</scope>
    <source>
        <strain evidence="1">01-14</strain>
        <tissue evidence="1">Leaf</tissue>
    </source>
</reference>
<name>A0AAP0MLB8_9ROSI</name>
<comment type="caution">
    <text evidence="1">The sequence shown here is derived from an EMBL/GenBank/DDBJ whole genome shotgun (WGS) entry which is preliminary data.</text>
</comment>
<accession>A0AAP0MLB8</accession>
<dbReference type="EMBL" id="JBCGBO010000004">
    <property type="protein sequence ID" value="KAK9210077.1"/>
    <property type="molecule type" value="Genomic_DNA"/>
</dbReference>
<keyword evidence="2" id="KW-1185">Reference proteome</keyword>
<proteinExistence type="predicted"/>
<organism evidence="1 2">
    <name type="scientific">Citrus x changshan-huyou</name>
    <dbReference type="NCBI Taxonomy" id="2935761"/>
    <lineage>
        <taxon>Eukaryota</taxon>
        <taxon>Viridiplantae</taxon>
        <taxon>Streptophyta</taxon>
        <taxon>Embryophyta</taxon>
        <taxon>Tracheophyta</taxon>
        <taxon>Spermatophyta</taxon>
        <taxon>Magnoliopsida</taxon>
        <taxon>eudicotyledons</taxon>
        <taxon>Gunneridae</taxon>
        <taxon>Pentapetalae</taxon>
        <taxon>rosids</taxon>
        <taxon>malvids</taxon>
        <taxon>Sapindales</taxon>
        <taxon>Rutaceae</taxon>
        <taxon>Aurantioideae</taxon>
        <taxon>Citrus</taxon>
    </lineage>
</organism>
<evidence type="ECO:0000313" key="1">
    <source>
        <dbReference type="EMBL" id="KAK9210077.1"/>
    </source>
</evidence>
<sequence length="76" mass="8550">MFGLILIDIESFNDSKQASGCGVLLQKLLIEDMLVCREVVEGVLRVAVMEMEIVKRSKVSFRKEEVAMTADMKKAE</sequence>
<evidence type="ECO:0000313" key="2">
    <source>
        <dbReference type="Proteomes" id="UP001428341"/>
    </source>
</evidence>
<dbReference type="Proteomes" id="UP001428341">
    <property type="component" value="Unassembled WGS sequence"/>
</dbReference>
<gene>
    <name evidence="1" type="ORF">WN944_002446</name>
</gene>